<dbReference type="InterPro" id="IPR027359">
    <property type="entry name" value="Volt_channel_dom_sf"/>
</dbReference>
<evidence type="ECO:0000256" key="8">
    <source>
        <dbReference type="ARBA" id="ARBA00023054"/>
    </source>
</evidence>
<keyword evidence="6" id="KW-0851">Voltage-gated channel</keyword>
<sequence length="229" mass="25825">MTSYGSIPAEPTDDNPVVGDENVQTTRAPWRVDLGEKLECKSIHWTILWLTIVDSLCVLLEIVITFFEECSRDPVESIMLYNSGLADHWAVVTAEWVSTGITCLFLVEVLLTMVAFGPSYYSPGSAHWIMHNLDAAVVITTFILEIILKGKEREVAGLLIVFRLWRIIKIMEAVAMGVSISETSSVDNVMAQLNKERQRRQEVEQLLQQECAKREALEQENEKLKGNVV</sequence>
<evidence type="ECO:0000256" key="13">
    <source>
        <dbReference type="SAM" id="Coils"/>
    </source>
</evidence>
<dbReference type="InterPro" id="IPR005821">
    <property type="entry name" value="Ion_trans_dom"/>
</dbReference>
<dbReference type="EMBL" id="JAEPRA010000011">
    <property type="protein sequence ID" value="KAG2178495.1"/>
    <property type="molecule type" value="Genomic_DNA"/>
</dbReference>
<evidence type="ECO:0000256" key="7">
    <source>
        <dbReference type="ARBA" id="ARBA00022989"/>
    </source>
</evidence>
<evidence type="ECO:0000313" key="18">
    <source>
        <dbReference type="Proteomes" id="UP000612746"/>
    </source>
</evidence>
<dbReference type="PANTHER" id="PTHR46480">
    <property type="entry name" value="F20B24.22"/>
    <property type="match status" value="1"/>
</dbReference>
<evidence type="ECO:0000256" key="5">
    <source>
        <dbReference type="ARBA" id="ARBA00022692"/>
    </source>
</evidence>
<dbReference type="Pfam" id="PF00520">
    <property type="entry name" value="Ion_trans"/>
    <property type="match status" value="1"/>
</dbReference>
<feature type="transmembrane region" description="Helical" evidence="15">
    <location>
        <begin position="47"/>
        <end position="67"/>
    </location>
</feature>
<keyword evidence="9" id="KW-0406">Ion transport</keyword>
<dbReference type="GO" id="GO:0005886">
    <property type="term" value="C:plasma membrane"/>
    <property type="evidence" value="ECO:0007669"/>
    <property type="project" value="UniProtKB-SubCell"/>
</dbReference>
<accession>A0A8H7PRC8</accession>
<keyword evidence="11" id="KW-0407">Ion channel</keyword>
<protein>
    <recommendedName>
        <fullName evidence="2">Voltage-gated hydrogen channel 1</fullName>
    </recommendedName>
    <alternativeName>
        <fullName evidence="12">Hydrogen voltage-gated channel 1</fullName>
    </alternativeName>
</protein>
<evidence type="ECO:0000256" key="4">
    <source>
        <dbReference type="ARBA" id="ARBA00022475"/>
    </source>
</evidence>
<evidence type="ECO:0000256" key="12">
    <source>
        <dbReference type="ARBA" id="ARBA00031989"/>
    </source>
</evidence>
<gene>
    <name evidence="17" type="ORF">INT44_001647</name>
</gene>
<keyword evidence="18" id="KW-1185">Reference proteome</keyword>
<keyword evidence="10 15" id="KW-0472">Membrane</keyword>
<evidence type="ECO:0000256" key="15">
    <source>
        <dbReference type="SAM" id="Phobius"/>
    </source>
</evidence>
<keyword evidence="8 13" id="KW-0175">Coiled coil</keyword>
<keyword evidence="4" id="KW-1003">Cell membrane</keyword>
<feature type="coiled-coil region" evidence="13">
    <location>
        <begin position="186"/>
        <end position="227"/>
    </location>
</feature>
<proteinExistence type="predicted"/>
<evidence type="ECO:0000256" key="6">
    <source>
        <dbReference type="ARBA" id="ARBA00022882"/>
    </source>
</evidence>
<feature type="region of interest" description="Disordered" evidence="14">
    <location>
        <begin position="1"/>
        <end position="21"/>
    </location>
</feature>
<evidence type="ECO:0000256" key="14">
    <source>
        <dbReference type="SAM" id="MobiDB-lite"/>
    </source>
</evidence>
<feature type="transmembrane region" description="Helical" evidence="15">
    <location>
        <begin position="88"/>
        <end position="116"/>
    </location>
</feature>
<organism evidence="17 18">
    <name type="scientific">Umbelopsis vinacea</name>
    <dbReference type="NCBI Taxonomy" id="44442"/>
    <lineage>
        <taxon>Eukaryota</taxon>
        <taxon>Fungi</taxon>
        <taxon>Fungi incertae sedis</taxon>
        <taxon>Mucoromycota</taxon>
        <taxon>Mucoromycotina</taxon>
        <taxon>Umbelopsidomycetes</taxon>
        <taxon>Umbelopsidales</taxon>
        <taxon>Umbelopsidaceae</taxon>
        <taxon>Umbelopsis</taxon>
    </lineage>
</organism>
<dbReference type="SUPFAM" id="SSF81324">
    <property type="entry name" value="Voltage-gated potassium channels"/>
    <property type="match status" value="1"/>
</dbReference>
<dbReference type="PANTHER" id="PTHR46480:SF1">
    <property type="entry name" value="VOLTAGE-GATED HYDROGEN CHANNEL 1"/>
    <property type="match status" value="1"/>
</dbReference>
<dbReference type="Proteomes" id="UP000612746">
    <property type="component" value="Unassembled WGS sequence"/>
</dbReference>
<dbReference type="GO" id="GO:0034702">
    <property type="term" value="C:monoatomic ion channel complex"/>
    <property type="evidence" value="ECO:0007669"/>
    <property type="project" value="UniProtKB-KW"/>
</dbReference>
<dbReference type="AlphaFoldDB" id="A0A8H7PRC8"/>
<dbReference type="OrthoDB" id="427456at2759"/>
<evidence type="ECO:0000256" key="11">
    <source>
        <dbReference type="ARBA" id="ARBA00023303"/>
    </source>
</evidence>
<feature type="domain" description="Ion transport" evidence="16">
    <location>
        <begin position="55"/>
        <end position="175"/>
    </location>
</feature>
<feature type="transmembrane region" description="Helical" evidence="15">
    <location>
        <begin position="128"/>
        <end position="148"/>
    </location>
</feature>
<keyword evidence="7 15" id="KW-1133">Transmembrane helix</keyword>
<dbReference type="Gene3D" id="1.20.120.350">
    <property type="entry name" value="Voltage-gated potassium channels. Chain C"/>
    <property type="match status" value="1"/>
</dbReference>
<reference evidence="17" key="1">
    <citation type="submission" date="2020-12" db="EMBL/GenBank/DDBJ databases">
        <title>Metabolic potential, ecology and presence of endohyphal bacteria is reflected in genomic diversity of Mucoromycotina.</title>
        <authorList>
            <person name="Muszewska A."/>
            <person name="Okrasinska A."/>
            <person name="Steczkiewicz K."/>
            <person name="Drgas O."/>
            <person name="Orlowska M."/>
            <person name="Perlinska-Lenart U."/>
            <person name="Aleksandrzak-Piekarczyk T."/>
            <person name="Szatraj K."/>
            <person name="Zielenkiewicz U."/>
            <person name="Pilsyk S."/>
            <person name="Malc E."/>
            <person name="Mieczkowski P."/>
            <person name="Kruszewska J.S."/>
            <person name="Biernat P."/>
            <person name="Pawlowska J."/>
        </authorList>
    </citation>
    <scope>NUCLEOTIDE SEQUENCE</scope>
    <source>
        <strain evidence="17">WA0000051536</strain>
    </source>
</reference>
<comment type="subcellular location">
    <subcellularLocation>
        <location evidence="1">Cell membrane</location>
        <topology evidence="1">Multi-pass membrane protein</topology>
    </subcellularLocation>
</comment>
<keyword evidence="5 15" id="KW-0812">Transmembrane</keyword>
<evidence type="ECO:0000256" key="9">
    <source>
        <dbReference type="ARBA" id="ARBA00023065"/>
    </source>
</evidence>
<dbReference type="GO" id="GO:0030171">
    <property type="term" value="F:voltage-gated proton channel activity"/>
    <property type="evidence" value="ECO:0007669"/>
    <property type="project" value="InterPro"/>
</dbReference>
<dbReference type="InterPro" id="IPR031846">
    <property type="entry name" value="Hvcn1"/>
</dbReference>
<evidence type="ECO:0000259" key="16">
    <source>
        <dbReference type="Pfam" id="PF00520"/>
    </source>
</evidence>
<keyword evidence="3" id="KW-0813">Transport</keyword>
<name>A0A8H7PRC8_9FUNG</name>
<evidence type="ECO:0000256" key="1">
    <source>
        <dbReference type="ARBA" id="ARBA00004651"/>
    </source>
</evidence>
<evidence type="ECO:0000256" key="2">
    <source>
        <dbReference type="ARBA" id="ARBA00015897"/>
    </source>
</evidence>
<evidence type="ECO:0000256" key="10">
    <source>
        <dbReference type="ARBA" id="ARBA00023136"/>
    </source>
</evidence>
<comment type="caution">
    <text evidence="17">The sequence shown here is derived from an EMBL/GenBank/DDBJ whole genome shotgun (WGS) entry which is preliminary data.</text>
</comment>
<evidence type="ECO:0000313" key="17">
    <source>
        <dbReference type="EMBL" id="KAG2178495.1"/>
    </source>
</evidence>
<evidence type="ECO:0000256" key="3">
    <source>
        <dbReference type="ARBA" id="ARBA00022448"/>
    </source>
</evidence>